<feature type="transmembrane region" description="Helical" evidence="5">
    <location>
        <begin position="158"/>
        <end position="177"/>
    </location>
</feature>
<gene>
    <name evidence="7" type="ORF">SAMN04488082_108125</name>
</gene>
<evidence type="ECO:0000256" key="3">
    <source>
        <dbReference type="ARBA" id="ARBA00022989"/>
    </source>
</evidence>
<dbReference type="Pfam" id="PF04932">
    <property type="entry name" value="Wzy_C"/>
    <property type="match status" value="1"/>
</dbReference>
<name>A0A1I3UT47_9BACT</name>
<dbReference type="AlphaFoldDB" id="A0A1I3UT47"/>
<dbReference type="InterPro" id="IPR007016">
    <property type="entry name" value="O-antigen_ligase-rel_domated"/>
</dbReference>
<dbReference type="Proteomes" id="UP000198635">
    <property type="component" value="Unassembled WGS sequence"/>
</dbReference>
<feature type="transmembrane region" description="Helical" evidence="5">
    <location>
        <begin position="293"/>
        <end position="313"/>
    </location>
</feature>
<feature type="transmembrane region" description="Helical" evidence="5">
    <location>
        <begin position="81"/>
        <end position="103"/>
    </location>
</feature>
<accession>A0A1I3UT47</accession>
<feature type="transmembrane region" description="Helical" evidence="5">
    <location>
        <begin position="415"/>
        <end position="436"/>
    </location>
</feature>
<dbReference type="EMBL" id="FORX01000008">
    <property type="protein sequence ID" value="SFJ86474.1"/>
    <property type="molecule type" value="Genomic_DNA"/>
</dbReference>
<dbReference type="InterPro" id="IPR051533">
    <property type="entry name" value="WaaL-like"/>
</dbReference>
<feature type="transmembrane region" description="Helical" evidence="5">
    <location>
        <begin position="385"/>
        <end position="408"/>
    </location>
</feature>
<evidence type="ECO:0000256" key="5">
    <source>
        <dbReference type="SAM" id="Phobius"/>
    </source>
</evidence>
<feature type="domain" description="O-antigen ligase-related" evidence="6">
    <location>
        <begin position="254"/>
        <end position="392"/>
    </location>
</feature>
<keyword evidence="8" id="KW-1185">Reference proteome</keyword>
<proteinExistence type="predicted"/>
<feature type="transmembrane region" description="Helical" evidence="5">
    <location>
        <begin position="134"/>
        <end position="151"/>
    </location>
</feature>
<protein>
    <submittedName>
        <fullName evidence="7">O-Antigen ligase</fullName>
    </submittedName>
</protein>
<comment type="subcellular location">
    <subcellularLocation>
        <location evidence="1">Membrane</location>
        <topology evidence="1">Multi-pass membrane protein</topology>
    </subcellularLocation>
</comment>
<feature type="transmembrane region" description="Helical" evidence="5">
    <location>
        <begin position="269"/>
        <end position="286"/>
    </location>
</feature>
<dbReference type="OrthoDB" id="5469233at2"/>
<feature type="transmembrane region" description="Helical" evidence="5">
    <location>
        <begin position="244"/>
        <end position="263"/>
    </location>
</feature>
<organism evidence="7 8">
    <name type="scientific">Desulfomicrobium apsheronum</name>
    <dbReference type="NCBI Taxonomy" id="52560"/>
    <lineage>
        <taxon>Bacteria</taxon>
        <taxon>Pseudomonadati</taxon>
        <taxon>Thermodesulfobacteriota</taxon>
        <taxon>Desulfovibrionia</taxon>
        <taxon>Desulfovibrionales</taxon>
        <taxon>Desulfomicrobiaceae</taxon>
        <taxon>Desulfomicrobium</taxon>
    </lineage>
</organism>
<feature type="transmembrane region" description="Helical" evidence="5">
    <location>
        <begin position="43"/>
        <end position="60"/>
    </location>
</feature>
<evidence type="ECO:0000256" key="2">
    <source>
        <dbReference type="ARBA" id="ARBA00022692"/>
    </source>
</evidence>
<evidence type="ECO:0000313" key="7">
    <source>
        <dbReference type="EMBL" id="SFJ86474.1"/>
    </source>
</evidence>
<keyword evidence="7" id="KW-0436">Ligase</keyword>
<dbReference type="InterPro" id="IPR011990">
    <property type="entry name" value="TPR-like_helical_dom_sf"/>
</dbReference>
<keyword evidence="2 5" id="KW-0812">Transmembrane</keyword>
<dbReference type="PANTHER" id="PTHR37422:SF13">
    <property type="entry name" value="LIPOPOLYSACCHARIDE BIOSYNTHESIS PROTEIN PA4999-RELATED"/>
    <property type="match status" value="1"/>
</dbReference>
<dbReference type="STRING" id="52560.SAMN04488082_108125"/>
<keyword evidence="4 5" id="KW-0472">Membrane</keyword>
<reference evidence="8" key="1">
    <citation type="submission" date="2016-10" db="EMBL/GenBank/DDBJ databases">
        <authorList>
            <person name="Varghese N."/>
            <person name="Submissions S."/>
        </authorList>
    </citation>
    <scope>NUCLEOTIDE SEQUENCE [LARGE SCALE GENOMIC DNA]</scope>
    <source>
        <strain evidence="8">DSM 5918</strain>
    </source>
</reference>
<feature type="transmembrane region" description="Helical" evidence="5">
    <location>
        <begin position="442"/>
        <end position="460"/>
    </location>
</feature>
<feature type="transmembrane region" description="Helical" evidence="5">
    <location>
        <begin position="485"/>
        <end position="504"/>
    </location>
</feature>
<dbReference type="GO" id="GO:0016874">
    <property type="term" value="F:ligase activity"/>
    <property type="evidence" value="ECO:0007669"/>
    <property type="project" value="UniProtKB-KW"/>
</dbReference>
<evidence type="ECO:0000259" key="6">
    <source>
        <dbReference type="Pfam" id="PF04932"/>
    </source>
</evidence>
<evidence type="ECO:0000256" key="4">
    <source>
        <dbReference type="ARBA" id="ARBA00023136"/>
    </source>
</evidence>
<dbReference type="GO" id="GO:0016020">
    <property type="term" value="C:membrane"/>
    <property type="evidence" value="ECO:0007669"/>
    <property type="project" value="UniProtKB-SubCell"/>
</dbReference>
<dbReference type="PANTHER" id="PTHR37422">
    <property type="entry name" value="TEICHURONIC ACID BIOSYNTHESIS PROTEIN TUAE"/>
    <property type="match status" value="1"/>
</dbReference>
<evidence type="ECO:0000313" key="8">
    <source>
        <dbReference type="Proteomes" id="UP000198635"/>
    </source>
</evidence>
<sequence>MRRSVGPLPPPPLTSLTLWSLLALLCLTQWAFGGIHPWAYARTAAIFGFMVCTLSPFVLMKTYRPGPQPMRLHLPPLCMHAALFAVLAVLQTVMLPTGVVEIFSPLRPAFFVPPLSAPDAMPLSLAPHSGRVDMLKWAPMAMAYLLGVYAIRTGRQAGAVFWTVLGLGLFQAAYGILQSFGGTEQVWNWAKTGQHGFVTGTYISRNELAFFLELATLMALGAAMGEQARSPRPSGWRGLLSEAFWRPILPGFMGVILAVTLLLTGSRGGILSCGIGLLCMALLFASKRTMRPACWKILGAALVIAVYGLGVGLEKTAERFGHDGDLTHRLDIAASVVPMIADFPLTGVGMGAFNTAYGPYALPQYGGDLDVVHAHNDWIEVAAEAGLPGLALCVSGFVLFMTRCVVAWKKRNDPLVLGTCAGLMSGLAALALHSFFDFGMRVPANALAVGILCALLWNLLHMRSYNRGRRVFLPDREITNQLRHVLAIGAVAALTTAALFVGMARTHLAAENLCPTERTIFPEPLPPLDDIRHALRLQPDNPALVAAVAAKSMELFLQAKVLPAPSILLAEEYFRAALHKDPANGLTWRQYAQTLSLGLEYSLGGGAWELKAVQAYERALSLRPHDPRTALAAAQHHLWGYAMDLGGSRERGMQLLSKTLQLNSWRWKQVLDLALEHVNDRDALLAILPYEDRVRAMEYLDKKLQRG</sequence>
<keyword evidence="3 5" id="KW-1133">Transmembrane helix</keyword>
<evidence type="ECO:0000256" key="1">
    <source>
        <dbReference type="ARBA" id="ARBA00004141"/>
    </source>
</evidence>
<dbReference type="Gene3D" id="1.25.40.10">
    <property type="entry name" value="Tetratricopeptide repeat domain"/>
    <property type="match status" value="1"/>
</dbReference>